<proteinExistence type="predicted"/>
<reference evidence="3" key="1">
    <citation type="submission" date="2019-10" db="EMBL/GenBank/DDBJ databases">
        <title>Lacipirellula parvula gen. nov., sp. nov., representing a lineage of planctomycetes widespread in freshwater anoxic habitats, and description of the family Lacipirellulaceae.</title>
        <authorList>
            <person name="Dedysh S.N."/>
            <person name="Kulichevskaya I.S."/>
            <person name="Beletsky A.V."/>
            <person name="Rakitin A.L."/>
            <person name="Mardanov A.V."/>
            <person name="Ivanova A.A."/>
            <person name="Saltykova V.X."/>
            <person name="Rijpstra W.I.C."/>
            <person name="Sinninghe Damste J.S."/>
            <person name="Ravin N.V."/>
        </authorList>
    </citation>
    <scope>NUCLEOTIDE SEQUENCE [LARGE SCALE GENOMIC DNA]</scope>
    <source>
        <strain evidence="3">PX69</strain>
    </source>
</reference>
<dbReference type="Proteomes" id="UP000326837">
    <property type="component" value="Chromosome"/>
</dbReference>
<dbReference type="EMBL" id="AP021861">
    <property type="protein sequence ID" value="BBO33947.1"/>
    <property type="molecule type" value="Genomic_DNA"/>
</dbReference>
<evidence type="ECO:0000313" key="2">
    <source>
        <dbReference type="EMBL" id="BBO33947.1"/>
    </source>
</evidence>
<gene>
    <name evidence="2" type="ORF">PLANPX_3559</name>
</gene>
<organism evidence="2 3">
    <name type="scientific">Lacipirellula parvula</name>
    <dbReference type="NCBI Taxonomy" id="2650471"/>
    <lineage>
        <taxon>Bacteria</taxon>
        <taxon>Pseudomonadati</taxon>
        <taxon>Planctomycetota</taxon>
        <taxon>Planctomycetia</taxon>
        <taxon>Pirellulales</taxon>
        <taxon>Lacipirellulaceae</taxon>
        <taxon>Lacipirellula</taxon>
    </lineage>
</organism>
<evidence type="ECO:0000313" key="3">
    <source>
        <dbReference type="Proteomes" id="UP000326837"/>
    </source>
</evidence>
<dbReference type="AlphaFoldDB" id="A0A5K7XD59"/>
<accession>A0A5K7XD59</accession>
<protein>
    <submittedName>
        <fullName evidence="2">Uncharacterized protein</fullName>
    </submittedName>
</protein>
<keyword evidence="3" id="KW-1185">Reference proteome</keyword>
<dbReference type="KEGG" id="lpav:PLANPX_3559"/>
<evidence type="ECO:0000256" key="1">
    <source>
        <dbReference type="SAM" id="MobiDB-lite"/>
    </source>
</evidence>
<sequence>MIPMSEQSESRLMESAALRPCGQKLQNSSRNPVQSVWQDFWRDRTENP</sequence>
<feature type="compositionally biased region" description="Polar residues" evidence="1">
    <location>
        <begin position="24"/>
        <end position="37"/>
    </location>
</feature>
<feature type="region of interest" description="Disordered" evidence="1">
    <location>
        <begin position="1"/>
        <end position="48"/>
    </location>
</feature>
<name>A0A5K7XD59_9BACT</name>